<dbReference type="OrthoDB" id="4870883at2"/>
<evidence type="ECO:0000259" key="8">
    <source>
        <dbReference type="Pfam" id="PF04239"/>
    </source>
</evidence>
<dbReference type="GO" id="GO:0005886">
    <property type="term" value="C:plasma membrane"/>
    <property type="evidence" value="ECO:0007669"/>
    <property type="project" value="UniProtKB-SubCell"/>
</dbReference>
<protein>
    <submittedName>
        <fullName evidence="9">DUF421 domain-containing protein</fullName>
    </submittedName>
</protein>
<feature type="transmembrane region" description="Helical" evidence="7">
    <location>
        <begin position="22"/>
        <end position="41"/>
    </location>
</feature>
<name>A0A2Z3JA00_9DEIO</name>
<keyword evidence="6 7" id="KW-0472">Membrane</keyword>
<sequence>MDVLWTVLREILTPQGGWSAEFVVRVALSVLLLFALVIFIARFFGARTFASFTSFDFLINVTAGSLVASSIMGQNLVGGALALLCLAVLQWLISLTSARSKRFHDVVDNPPTVLIEHGEYQHGAMRRVRISMQSLEQQLRNQGVTEVGKVQFAILESGGTISVISGSPDQKVETLPRRSG</sequence>
<keyword evidence="10" id="KW-1185">Reference proteome</keyword>
<evidence type="ECO:0000256" key="3">
    <source>
        <dbReference type="ARBA" id="ARBA00022475"/>
    </source>
</evidence>
<dbReference type="Pfam" id="PF04239">
    <property type="entry name" value="DUF421"/>
    <property type="match status" value="1"/>
</dbReference>
<dbReference type="InterPro" id="IPR023090">
    <property type="entry name" value="UPF0702_alpha/beta_dom_sf"/>
</dbReference>
<comment type="subcellular location">
    <subcellularLocation>
        <location evidence="1">Cell membrane</location>
        <topology evidence="1">Multi-pass membrane protein</topology>
    </subcellularLocation>
</comment>
<keyword evidence="5 7" id="KW-1133">Transmembrane helix</keyword>
<feature type="transmembrane region" description="Helical" evidence="7">
    <location>
        <begin position="74"/>
        <end position="93"/>
    </location>
</feature>
<dbReference type="Proteomes" id="UP000245368">
    <property type="component" value="Chromosome"/>
</dbReference>
<keyword evidence="3" id="KW-1003">Cell membrane</keyword>
<keyword evidence="4 7" id="KW-0812">Transmembrane</keyword>
<dbReference type="Gene3D" id="3.30.240.20">
    <property type="entry name" value="bsu07140 like domains"/>
    <property type="match status" value="1"/>
</dbReference>
<evidence type="ECO:0000256" key="1">
    <source>
        <dbReference type="ARBA" id="ARBA00004651"/>
    </source>
</evidence>
<evidence type="ECO:0000313" key="10">
    <source>
        <dbReference type="Proteomes" id="UP000245368"/>
    </source>
</evidence>
<evidence type="ECO:0000313" key="9">
    <source>
        <dbReference type="EMBL" id="AWN21937.1"/>
    </source>
</evidence>
<dbReference type="KEGG" id="dez:DKM44_00705"/>
<evidence type="ECO:0000256" key="5">
    <source>
        <dbReference type="ARBA" id="ARBA00022989"/>
    </source>
</evidence>
<proteinExistence type="inferred from homology"/>
<reference evidence="9 10" key="1">
    <citation type="submission" date="2018-05" db="EMBL/GenBank/DDBJ databases">
        <title>Complete Genome Sequence of Deinococcus sp. strain 17bor-2.</title>
        <authorList>
            <person name="Srinivasan S."/>
        </authorList>
    </citation>
    <scope>NUCLEOTIDE SEQUENCE [LARGE SCALE GENOMIC DNA]</scope>
    <source>
        <strain evidence="9 10">17bor-2</strain>
    </source>
</reference>
<feature type="domain" description="YetF C-terminal" evidence="8">
    <location>
        <begin position="99"/>
        <end position="167"/>
    </location>
</feature>
<organism evidence="9 10">
    <name type="scientific">Deinococcus irradiatisoli</name>
    <dbReference type="NCBI Taxonomy" id="2202254"/>
    <lineage>
        <taxon>Bacteria</taxon>
        <taxon>Thermotogati</taxon>
        <taxon>Deinococcota</taxon>
        <taxon>Deinococci</taxon>
        <taxon>Deinococcales</taxon>
        <taxon>Deinococcaceae</taxon>
        <taxon>Deinococcus</taxon>
    </lineage>
</organism>
<evidence type="ECO:0000256" key="7">
    <source>
        <dbReference type="SAM" id="Phobius"/>
    </source>
</evidence>
<dbReference type="EMBL" id="CP029494">
    <property type="protein sequence ID" value="AWN21937.1"/>
    <property type="molecule type" value="Genomic_DNA"/>
</dbReference>
<dbReference type="RefSeq" id="WP_109824577.1">
    <property type="nucleotide sequence ID" value="NZ_CP029494.1"/>
</dbReference>
<gene>
    <name evidence="9" type="ORF">DKM44_00705</name>
</gene>
<dbReference type="PANTHER" id="PTHR34582:SF6">
    <property type="entry name" value="UPF0702 TRANSMEMBRANE PROTEIN YCAP"/>
    <property type="match status" value="1"/>
</dbReference>
<dbReference type="AlphaFoldDB" id="A0A2Z3JA00"/>
<accession>A0A2Z3JA00</accession>
<evidence type="ECO:0000256" key="4">
    <source>
        <dbReference type="ARBA" id="ARBA00022692"/>
    </source>
</evidence>
<dbReference type="PANTHER" id="PTHR34582">
    <property type="entry name" value="UPF0702 TRANSMEMBRANE PROTEIN YCAP"/>
    <property type="match status" value="1"/>
</dbReference>
<dbReference type="InterPro" id="IPR007353">
    <property type="entry name" value="DUF421"/>
</dbReference>
<feature type="transmembrane region" description="Helical" evidence="7">
    <location>
        <begin position="48"/>
        <end position="68"/>
    </location>
</feature>
<evidence type="ECO:0000256" key="2">
    <source>
        <dbReference type="ARBA" id="ARBA00006448"/>
    </source>
</evidence>
<evidence type="ECO:0000256" key="6">
    <source>
        <dbReference type="ARBA" id="ARBA00023136"/>
    </source>
</evidence>
<comment type="similarity">
    <text evidence="2">Belongs to the UPF0702 family.</text>
</comment>